<proteinExistence type="predicted"/>
<evidence type="ECO:0000313" key="1">
    <source>
        <dbReference type="EMBL" id="GGH80551.1"/>
    </source>
</evidence>
<organism evidence="1 2">
    <name type="scientific">Saccharibacillus endophyticus</name>
    <dbReference type="NCBI Taxonomy" id="2060666"/>
    <lineage>
        <taxon>Bacteria</taxon>
        <taxon>Bacillati</taxon>
        <taxon>Bacillota</taxon>
        <taxon>Bacilli</taxon>
        <taxon>Bacillales</taxon>
        <taxon>Paenibacillaceae</taxon>
        <taxon>Saccharibacillus</taxon>
    </lineage>
</organism>
<comment type="caution">
    <text evidence="1">The sequence shown here is derived from an EMBL/GenBank/DDBJ whole genome shotgun (WGS) entry which is preliminary data.</text>
</comment>
<reference evidence="2" key="1">
    <citation type="journal article" date="2019" name="Int. J. Syst. Evol. Microbiol.">
        <title>The Global Catalogue of Microorganisms (GCM) 10K type strain sequencing project: providing services to taxonomists for standard genome sequencing and annotation.</title>
        <authorList>
            <consortium name="The Broad Institute Genomics Platform"/>
            <consortium name="The Broad Institute Genome Sequencing Center for Infectious Disease"/>
            <person name="Wu L."/>
            <person name="Ma J."/>
        </authorList>
    </citation>
    <scope>NUCLEOTIDE SEQUENCE [LARGE SCALE GENOMIC DNA]</scope>
    <source>
        <strain evidence="2">CCM 8702</strain>
    </source>
</reference>
<dbReference type="InterPro" id="IPR021388">
    <property type="entry name" value="DUF3024"/>
</dbReference>
<dbReference type="Proteomes" id="UP000605427">
    <property type="component" value="Unassembled WGS sequence"/>
</dbReference>
<gene>
    <name evidence="1" type="ORF">GCM10007362_29040</name>
</gene>
<dbReference type="Pfam" id="PF11225">
    <property type="entry name" value="DUF3024"/>
    <property type="match status" value="1"/>
</dbReference>
<evidence type="ECO:0008006" key="3">
    <source>
        <dbReference type="Google" id="ProtNLM"/>
    </source>
</evidence>
<protein>
    <recommendedName>
        <fullName evidence="3">DUF3024 domain-containing protein</fullName>
    </recommendedName>
</protein>
<keyword evidence="2" id="KW-1185">Reference proteome</keyword>
<accession>A0ABQ1ZVP7</accession>
<dbReference type="EMBL" id="BMDD01000003">
    <property type="protein sequence ID" value="GGH80551.1"/>
    <property type="molecule type" value="Genomic_DNA"/>
</dbReference>
<name>A0ABQ1ZVP7_9BACL</name>
<dbReference type="RefSeq" id="WP_172244698.1">
    <property type="nucleotide sequence ID" value="NZ_BMDD01000003.1"/>
</dbReference>
<evidence type="ECO:0000313" key="2">
    <source>
        <dbReference type="Proteomes" id="UP000605427"/>
    </source>
</evidence>
<sequence>MSTLETKRLEALLRGYISEKIPPSMRRAVRIVYRMEEDRVTLSEERPEPPRYGWQGKDLAQFRLEQGAWNLYAKTEDGKWAAAPSLAPQPDFEDQLEQFELDPEGLFWK</sequence>